<dbReference type="Pfam" id="PF11279">
    <property type="entry name" value="DUF3080"/>
    <property type="match status" value="1"/>
</dbReference>
<gene>
    <name evidence="1" type="ORF">WNY77_04855</name>
</gene>
<reference evidence="1 2" key="1">
    <citation type="submission" date="2024-03" db="EMBL/GenBank/DDBJ databases">
        <title>Community enrichment and isolation of bacterial strains for fucoidan degradation.</title>
        <authorList>
            <person name="Sichert A."/>
        </authorList>
    </citation>
    <scope>NUCLEOTIDE SEQUENCE [LARGE SCALE GENOMIC DNA]</scope>
    <source>
        <strain evidence="1 2">AS12</strain>
    </source>
</reference>
<dbReference type="PROSITE" id="PS51257">
    <property type="entry name" value="PROKAR_LIPOPROTEIN"/>
    <property type="match status" value="1"/>
</dbReference>
<evidence type="ECO:0000313" key="1">
    <source>
        <dbReference type="EMBL" id="MEM5496719.1"/>
    </source>
</evidence>
<accession>A0ABU9SS47</accession>
<dbReference type="InterPro" id="IPR021431">
    <property type="entry name" value="DUF3080"/>
</dbReference>
<keyword evidence="2" id="KW-1185">Reference proteome</keyword>
<proteinExistence type="predicted"/>
<sequence>MFTRFTTVLALIIAMVGCGRNDISHTINQYQERIANVLDTPFNAPMPTTTSVSLVYPSKRLLVNVITPPQLDVKQFFALKKCDLNLLIAQRNTPLGRTQPPSVRYLYEREVVESLSRCKVLMPEYSALLDDWLEHKLAALPLAWANLIQTSDETINAFSNNSDFFDSASSTELHTTKSALSYLLDANSQLRTASNSQELESYLSQLSKSHLPAKTWRTQSVIREELNRTTLWLQKQDLHEQCEDGQPSQKVKYLKNVFTLFFIEKIQPIGSELNRVHYALSPFYQKLSAESNLALSFRHFIDAQGDKGFSAYQQAIKSHVQFWQTLFKQCNMSPTSLNSR</sequence>
<comment type="caution">
    <text evidence="1">The sequence shown here is derived from an EMBL/GenBank/DDBJ whole genome shotgun (WGS) entry which is preliminary data.</text>
</comment>
<dbReference type="EMBL" id="JBBMQS010000002">
    <property type="protein sequence ID" value="MEM5496719.1"/>
    <property type="molecule type" value="Genomic_DNA"/>
</dbReference>
<name>A0ABU9SS47_9ALTE</name>
<dbReference type="Proteomes" id="UP001461163">
    <property type="component" value="Unassembled WGS sequence"/>
</dbReference>
<dbReference type="RefSeq" id="WP_342881074.1">
    <property type="nucleotide sequence ID" value="NZ_JBBMQS010000002.1"/>
</dbReference>
<organism evidence="1 2">
    <name type="scientific">Paraglaciecola mesophila</name>
    <dbReference type="NCBI Taxonomy" id="197222"/>
    <lineage>
        <taxon>Bacteria</taxon>
        <taxon>Pseudomonadati</taxon>
        <taxon>Pseudomonadota</taxon>
        <taxon>Gammaproteobacteria</taxon>
        <taxon>Alteromonadales</taxon>
        <taxon>Alteromonadaceae</taxon>
        <taxon>Paraglaciecola</taxon>
    </lineage>
</organism>
<protein>
    <submittedName>
        <fullName evidence="1">DUF3080 family protein</fullName>
    </submittedName>
</protein>
<evidence type="ECO:0000313" key="2">
    <source>
        <dbReference type="Proteomes" id="UP001461163"/>
    </source>
</evidence>